<comment type="subcellular location">
    <subcellularLocation>
        <location evidence="10">Nucleus</location>
    </subcellularLocation>
    <subcellularLocation>
        <location evidence="10">Chromosome</location>
    </subcellularLocation>
</comment>
<evidence type="ECO:0000256" key="5">
    <source>
        <dbReference type="ARBA" id="ARBA00023015"/>
    </source>
</evidence>
<dbReference type="Gene3D" id="2.30.29.30">
    <property type="entry name" value="Pleckstrin-homology domain (PH domain)/Phosphotyrosine-binding domain (PTB)"/>
    <property type="match status" value="1"/>
</dbReference>
<comment type="similarity">
    <text evidence="1 10">Belongs to the peptidase M24 family. SPT16 subfamily.</text>
</comment>
<dbReference type="InterPro" id="IPR056595">
    <property type="entry name" value="Fact-SPT16_PH"/>
</dbReference>
<feature type="compositionally biased region" description="Basic and acidic residues" evidence="11">
    <location>
        <begin position="466"/>
        <end position="523"/>
    </location>
</feature>
<keyword evidence="7 10" id="KW-0804">Transcription</keyword>
<dbReference type="Gene3D" id="3.90.230.10">
    <property type="entry name" value="Creatinase/methionine aminopeptidase superfamily"/>
    <property type="match status" value="1"/>
</dbReference>
<dbReference type="FunFam" id="2.30.29.30:FF:000017">
    <property type="entry name" value="FACT complex subunit SPT16"/>
    <property type="match status" value="1"/>
</dbReference>
<dbReference type="PANTHER" id="PTHR13980">
    <property type="entry name" value="CDC68 RELATED"/>
    <property type="match status" value="1"/>
</dbReference>
<dbReference type="SMART" id="SM01287">
    <property type="entry name" value="Rtt106"/>
    <property type="match status" value="1"/>
</dbReference>
<name>A0AAX4PLL1_9CHLO</name>
<dbReference type="InterPro" id="IPR011993">
    <property type="entry name" value="PH-like_dom_sf"/>
</dbReference>
<dbReference type="Pfam" id="PF08512">
    <property type="entry name" value="Rttp106-like_middle"/>
    <property type="match status" value="1"/>
</dbReference>
<feature type="region of interest" description="Disordered" evidence="11">
    <location>
        <begin position="454"/>
        <end position="552"/>
    </location>
</feature>
<dbReference type="Pfam" id="PF14826">
    <property type="entry name" value="FACT-Spt16_Nlob"/>
    <property type="match status" value="1"/>
</dbReference>
<dbReference type="GO" id="GO:0006281">
    <property type="term" value="P:DNA repair"/>
    <property type="evidence" value="ECO:0007669"/>
    <property type="project" value="UniProtKB-UniRule"/>
</dbReference>
<feature type="region of interest" description="Disordered" evidence="11">
    <location>
        <begin position="960"/>
        <end position="1048"/>
    </location>
</feature>
<dbReference type="PANTHER" id="PTHR13980:SF15">
    <property type="entry name" value="FACT COMPLEX SUBUNIT SPT16"/>
    <property type="match status" value="1"/>
</dbReference>
<dbReference type="InterPro" id="IPR000994">
    <property type="entry name" value="Pept_M24"/>
</dbReference>
<evidence type="ECO:0000256" key="2">
    <source>
        <dbReference type="ARBA" id="ARBA00022454"/>
    </source>
</evidence>
<keyword evidence="2 10" id="KW-0158">Chromosome</keyword>
<evidence type="ECO:0000256" key="4">
    <source>
        <dbReference type="ARBA" id="ARBA00022763"/>
    </source>
</evidence>
<dbReference type="GO" id="GO:0031491">
    <property type="term" value="F:nucleosome binding"/>
    <property type="evidence" value="ECO:0007669"/>
    <property type="project" value="TreeGrafter"/>
</dbReference>
<keyword evidence="8 10" id="KW-0234">DNA repair</keyword>
<feature type="domain" description="FACT complex subunit SPT16 N-terminal lobe" evidence="12">
    <location>
        <begin position="6"/>
        <end position="181"/>
    </location>
</feature>
<dbReference type="Gene3D" id="2.30.29.210">
    <property type="entry name" value="FACT complex subunit Spt16p/Cdc68p"/>
    <property type="match status" value="1"/>
</dbReference>
<keyword evidence="16" id="KW-1185">Reference proteome</keyword>
<dbReference type="FunFam" id="3.90.230.10:FF:000005">
    <property type="entry name" value="FACT complex subunit spt16"/>
    <property type="match status" value="1"/>
</dbReference>
<dbReference type="Pfam" id="PF24824">
    <property type="entry name" value="PH_SPT16"/>
    <property type="match status" value="1"/>
</dbReference>
<evidence type="ECO:0000256" key="11">
    <source>
        <dbReference type="SAM" id="MobiDB-lite"/>
    </source>
</evidence>
<feature type="compositionally biased region" description="Basic and acidic residues" evidence="11">
    <location>
        <begin position="1011"/>
        <end position="1032"/>
    </location>
</feature>
<evidence type="ECO:0000256" key="9">
    <source>
        <dbReference type="ARBA" id="ARBA00023242"/>
    </source>
</evidence>
<reference evidence="15 16" key="1">
    <citation type="submission" date="2024-03" db="EMBL/GenBank/DDBJ databases">
        <title>Complete genome sequence of the green alga Chloropicon roscoffensis RCC1871.</title>
        <authorList>
            <person name="Lemieux C."/>
            <person name="Pombert J.-F."/>
            <person name="Otis C."/>
            <person name="Turmel M."/>
        </authorList>
    </citation>
    <scope>NUCLEOTIDE SEQUENCE [LARGE SCALE GENOMIC DNA]</scope>
    <source>
        <strain evidence="15 16">RCC1871</strain>
    </source>
</reference>
<protein>
    <recommendedName>
        <fullName evidence="10">FACT complex subunit</fullName>
    </recommendedName>
</protein>
<evidence type="ECO:0000256" key="1">
    <source>
        <dbReference type="ARBA" id="ARBA00010779"/>
    </source>
</evidence>
<dbReference type="Pfam" id="PF08644">
    <property type="entry name" value="SPT16"/>
    <property type="match status" value="1"/>
</dbReference>
<keyword evidence="3 10" id="KW-0235">DNA replication</keyword>
<sequence length="1048" mass="118253">MSGVFIDAGVLGKRLEQIYRSWTDKAEGFKAGEGGAAADALAIATGKSTEDLRYMKSIALDIWLFAYELPETLLVLRKDRKVHVVTGKTKAKLVGATVADVKEKHGVEVIVHVRAKGTTGEEHFEEVLDAVAKSAGPDKVANLGWLPKDKHEGAFFEAWNQSVDKRAAGGKIAKCDASMGFAAILAVKSSDEQTNSKKAAFLSAQAMVKYVIPQLETIIDEEKNVKHSTLSSLVEDRILEPSKLEVRLKRDKVNACYAPIVQSGGKYDLKITAQSNDDVIKYDTIVVSLGARYASYCSNLGRTIIVDPTKEQEKQYAAVLKAQEAAMAALAPGNKMSEPFKAAVKSLQDSGQSALVSKFANKYVGFGMGLEFKESSSNLSEKNERLVEEGMVFCVSISLAGIENGDKSTGQPSAYAMQVTDTVLVRAKGAGAGGSSHEVLTDAPKQWKDVTYVLNEEEEEEEEDKENASRRGRRGDGKGEEVLGKRSSALRDRQDRTAEDEQTEAQRREKQDELTRKANEETIRILTQNKQSGAGDKTKEVKDPVAYPSPADIPHSSKDALIKVDGRAETVLLPIYGVSVPFHISVIKNVTNSQDNEHSFVRIIFHSPSAMNVLRDTVLVQRHIREAFVKEISFRCTDLRHANRIVQEIKTMRRLVQQRESEKLERATLVKQEKLVQGRGRVPILHDVWIRPTLGGRGKKMTGTLEAHTNGFRYHSPKGEKLDVMYGNIKHAFFQPAEKEMICLIHFHLYNDIMVGKKKSKEVQLYTEVMDVVQTLDAGRRNAYDPDEIEDEQRERERRNRVNAEYNSYVKKVTDLWERDHAEKKLEFDIPFRELGFPGVPHKTTSFLLPTVYALVDLIETPFFVLTLSEVAVVNLERVGFGLKNFDMVFVFKDFEREPHRVDAIPSNVVEQVKEWLNSVNLKYYENKMNLVWKPILKTIKEDPQGFIEGGGWEFLNMEASEDEDEEEESEEFEPSASESESEEEDDDESDFDEDEEDSEEEEEEEEDSEEGKTWEELEAEARNADRRKGRDEDEEEDRRSRQKRRRR</sequence>
<feature type="domain" description="FACT complex subunit SPT16 middle" evidence="13">
    <location>
        <begin position="562"/>
        <end position="714"/>
    </location>
</feature>
<evidence type="ECO:0000256" key="6">
    <source>
        <dbReference type="ARBA" id="ARBA00023054"/>
    </source>
</evidence>
<dbReference type="InterPro" id="IPR029148">
    <property type="entry name" value="FACT-SPT16_Nlobe"/>
</dbReference>
<gene>
    <name evidence="15" type="ORF">HKI87_17g86180</name>
</gene>
<dbReference type="SUPFAM" id="SSF55920">
    <property type="entry name" value="Creatinase/aminopeptidase"/>
    <property type="match status" value="1"/>
</dbReference>
<dbReference type="Gene3D" id="2.30.29.150">
    <property type="match status" value="1"/>
</dbReference>
<dbReference type="EMBL" id="CP151517">
    <property type="protein sequence ID" value="WZN67046.1"/>
    <property type="molecule type" value="Genomic_DNA"/>
</dbReference>
<organism evidence="15 16">
    <name type="scientific">Chloropicon roscoffensis</name>
    <dbReference type="NCBI Taxonomy" id="1461544"/>
    <lineage>
        <taxon>Eukaryota</taxon>
        <taxon>Viridiplantae</taxon>
        <taxon>Chlorophyta</taxon>
        <taxon>Chloropicophyceae</taxon>
        <taxon>Chloropicales</taxon>
        <taxon>Chloropicaceae</taxon>
        <taxon>Chloropicon</taxon>
    </lineage>
</organism>
<dbReference type="FunFam" id="2.30.29.150:FF:000004">
    <property type="entry name" value="FACT complex subunit SPT16"/>
    <property type="match status" value="1"/>
</dbReference>
<feature type="compositionally biased region" description="Acidic residues" evidence="11">
    <location>
        <begin position="455"/>
        <end position="465"/>
    </location>
</feature>
<dbReference type="InterPro" id="IPR013719">
    <property type="entry name" value="RTT106/SPT16-like_middle_dom"/>
</dbReference>
<feature type="compositionally biased region" description="Acidic residues" evidence="11">
    <location>
        <begin position="960"/>
        <end position="1010"/>
    </location>
</feature>
<dbReference type="InterPro" id="IPR036005">
    <property type="entry name" value="Creatinase/aminopeptidase-like"/>
</dbReference>
<evidence type="ECO:0000256" key="10">
    <source>
        <dbReference type="RuleBase" id="RU367052"/>
    </source>
</evidence>
<feature type="domain" description="Histone chaperone RTT106/FACT complex subunit SPT16-like middle" evidence="14">
    <location>
        <begin position="837"/>
        <end position="927"/>
    </location>
</feature>
<keyword evidence="9 10" id="KW-0539">Nucleus</keyword>
<dbReference type="Pfam" id="PF21091">
    <property type="entry name" value="SPT16_C"/>
    <property type="match status" value="1"/>
</dbReference>
<dbReference type="InterPro" id="IPR048969">
    <property type="entry name" value="FACT_SPT16_C"/>
</dbReference>
<evidence type="ECO:0000256" key="3">
    <source>
        <dbReference type="ARBA" id="ARBA00022705"/>
    </source>
</evidence>
<dbReference type="GO" id="GO:0006260">
    <property type="term" value="P:DNA replication"/>
    <property type="evidence" value="ECO:0007669"/>
    <property type="project" value="UniProtKB-KW"/>
</dbReference>
<evidence type="ECO:0000313" key="16">
    <source>
        <dbReference type="Proteomes" id="UP001472866"/>
    </source>
</evidence>
<keyword evidence="6" id="KW-0175">Coiled coil</keyword>
<comment type="subunit">
    <text evidence="10">Component of the FACT complex.</text>
</comment>
<dbReference type="SMART" id="SM01286">
    <property type="entry name" value="SPT16"/>
    <property type="match status" value="1"/>
</dbReference>
<dbReference type="Pfam" id="PF00557">
    <property type="entry name" value="Peptidase_M24"/>
    <property type="match status" value="1"/>
</dbReference>
<dbReference type="InterPro" id="IPR013953">
    <property type="entry name" value="FACT_SPT16_M"/>
</dbReference>
<evidence type="ECO:0000259" key="14">
    <source>
        <dbReference type="SMART" id="SM01287"/>
    </source>
</evidence>
<dbReference type="InterPro" id="IPR040258">
    <property type="entry name" value="Spt16"/>
</dbReference>
<evidence type="ECO:0000259" key="13">
    <source>
        <dbReference type="SMART" id="SM01286"/>
    </source>
</evidence>
<comment type="function">
    <text evidence="10">Component of the FACT complex, a general chromatin factor that acts to reorganize nucleosomes. The FACT complex is involved in multiple processes that require DNA as a template such as mRNA elongation, DNA replication and DNA repair. During transcription elongation the FACT complex acts as a histone chaperone that both destabilizes and restores nucleosomal structure. It facilitates the passage of RNA polymerase II and transcription by promoting the dissociation of one histone H2A-H2B dimer from the nucleosome, then subsequently promotes the reestablishment of the nucleosome following the passage of RNA polymerase II.</text>
</comment>
<dbReference type="GO" id="GO:0035101">
    <property type="term" value="C:FACT complex"/>
    <property type="evidence" value="ECO:0007669"/>
    <property type="project" value="UniProtKB-UniRule"/>
</dbReference>
<dbReference type="Gene3D" id="3.40.350.10">
    <property type="entry name" value="Creatinase/prolidase N-terminal domain"/>
    <property type="match status" value="1"/>
</dbReference>
<dbReference type="SMART" id="SM01285">
    <property type="entry name" value="FACT-Spt16_Nlob"/>
    <property type="match status" value="1"/>
</dbReference>
<dbReference type="Proteomes" id="UP001472866">
    <property type="component" value="Chromosome 17"/>
</dbReference>
<evidence type="ECO:0000259" key="12">
    <source>
        <dbReference type="SMART" id="SM01285"/>
    </source>
</evidence>
<keyword evidence="5 10" id="KW-0805">Transcription regulation</keyword>
<keyword evidence="4 10" id="KW-0227">DNA damage</keyword>
<accession>A0AAX4PLL1</accession>
<proteinExistence type="inferred from homology"/>
<evidence type="ECO:0000256" key="7">
    <source>
        <dbReference type="ARBA" id="ARBA00023163"/>
    </source>
</evidence>
<evidence type="ECO:0000313" key="15">
    <source>
        <dbReference type="EMBL" id="WZN67046.1"/>
    </source>
</evidence>
<dbReference type="InterPro" id="IPR029149">
    <property type="entry name" value="Creatin/AminoP/Spt16_N"/>
</dbReference>
<dbReference type="GO" id="GO:0006368">
    <property type="term" value="P:transcription elongation by RNA polymerase II"/>
    <property type="evidence" value="ECO:0007669"/>
    <property type="project" value="TreeGrafter"/>
</dbReference>
<evidence type="ECO:0000256" key="8">
    <source>
        <dbReference type="ARBA" id="ARBA00023204"/>
    </source>
</evidence>
<dbReference type="AlphaFoldDB" id="A0AAX4PLL1"/>